<keyword evidence="1" id="KW-1133">Transmembrane helix</keyword>
<keyword evidence="1" id="KW-0812">Transmembrane</keyword>
<keyword evidence="3" id="KW-1185">Reference proteome</keyword>
<accession>A0A509EIN3</accession>
<reference evidence="2 3" key="1">
    <citation type="submission" date="2019-06" db="EMBL/GenBank/DDBJ databases">
        <authorList>
            <person name="Rodrigo-Torres L."/>
            <person name="Arahal R. D."/>
            <person name="Lucena T."/>
        </authorList>
    </citation>
    <scope>NUCLEOTIDE SEQUENCE [LARGE SCALE GENOMIC DNA]</scope>
    <source>
        <strain evidence="2 3">SB0023/3</strain>
    </source>
</reference>
<dbReference type="Proteomes" id="UP000410984">
    <property type="component" value="Unassembled WGS sequence"/>
</dbReference>
<sequence length="195" mass="19313">MTLGAILALRPVAAVLTILTRVVAPLLAVVGPVILARLVILPALEPVLAGLLAPVLTALVVEAGAVVPVLEAVAPVVAAAVLLAAALVGLRLLAGIVLVAVGAVALAVRAGALTLVLAVLDLVLEGLAGIAGTRLRPVLILGARNDAEIVFAVLEVVLGGDRVARRQRVARELGVLVGDVLGGAADLNVGAVGFV</sequence>
<dbReference type="AlphaFoldDB" id="A0A509EIN3"/>
<name>A0A509EIN3_9HYPH</name>
<organism evidence="2 3">
    <name type="scientific">Methylobacterium symbioticum</name>
    <dbReference type="NCBI Taxonomy" id="2584084"/>
    <lineage>
        <taxon>Bacteria</taxon>
        <taxon>Pseudomonadati</taxon>
        <taxon>Pseudomonadota</taxon>
        <taxon>Alphaproteobacteria</taxon>
        <taxon>Hyphomicrobiales</taxon>
        <taxon>Methylobacteriaceae</taxon>
        <taxon>Methylobacterium</taxon>
    </lineage>
</organism>
<gene>
    <name evidence="2" type="ORF">MET9862_04654</name>
</gene>
<keyword evidence="1" id="KW-0472">Membrane</keyword>
<protein>
    <submittedName>
        <fullName evidence="2">Uncharacterized protein</fullName>
    </submittedName>
</protein>
<evidence type="ECO:0000256" key="1">
    <source>
        <dbReference type="SAM" id="Phobius"/>
    </source>
</evidence>
<evidence type="ECO:0000313" key="3">
    <source>
        <dbReference type="Proteomes" id="UP000410984"/>
    </source>
</evidence>
<proteinExistence type="predicted"/>
<evidence type="ECO:0000313" key="2">
    <source>
        <dbReference type="EMBL" id="VUD74030.1"/>
    </source>
</evidence>
<dbReference type="EMBL" id="CABFPH010000098">
    <property type="protein sequence ID" value="VUD74030.1"/>
    <property type="molecule type" value="Genomic_DNA"/>
</dbReference>
<feature type="transmembrane region" description="Helical" evidence="1">
    <location>
        <begin position="76"/>
        <end position="106"/>
    </location>
</feature>